<accession>A0A7X4W7L4</accession>
<reference evidence="1 2" key="1">
    <citation type="submission" date="2019-12" db="EMBL/GenBank/DDBJ databases">
        <title>Draft genome sequencing of Halomonas alimentaria DSM 15356.</title>
        <authorList>
            <person name="Pandiyan K."/>
            <person name="Kushwaha P."/>
            <person name="Gowdham M."/>
            <person name="Chakdar H."/>
            <person name="Singh A."/>
            <person name="Kumar M."/>
            <person name="Saxena A.K."/>
        </authorList>
    </citation>
    <scope>NUCLEOTIDE SEQUENCE [LARGE SCALE GENOMIC DNA]</scope>
    <source>
        <strain evidence="1 2">DSM 15356</strain>
    </source>
</reference>
<sequence>MWRRGCFLDLIRKLGGLIEVGVFSSTLRRLEQEGKILVRGVEPGSMHYWDRTSLKSGETATALCGWWEEFSQAVHGGEIERSAELQVLDAALEEEEEEDWDQALAAPAPR</sequence>
<keyword evidence="2" id="KW-1185">Reference proteome</keyword>
<name>A0A7X4W7L4_9GAMM</name>
<dbReference type="RefSeq" id="WP_161432246.1">
    <property type="nucleotide sequence ID" value="NZ_WUTT01000001.1"/>
</dbReference>
<organism evidence="1 2">
    <name type="scientific">Halomonas alimentaria</name>
    <dbReference type="NCBI Taxonomy" id="147248"/>
    <lineage>
        <taxon>Bacteria</taxon>
        <taxon>Pseudomonadati</taxon>
        <taxon>Pseudomonadota</taxon>
        <taxon>Gammaproteobacteria</taxon>
        <taxon>Oceanospirillales</taxon>
        <taxon>Halomonadaceae</taxon>
        <taxon>Halomonas</taxon>
    </lineage>
</organism>
<protein>
    <submittedName>
        <fullName evidence="1">Uncharacterized protein</fullName>
    </submittedName>
</protein>
<gene>
    <name evidence="1" type="ORF">GRB96_11355</name>
</gene>
<evidence type="ECO:0000313" key="2">
    <source>
        <dbReference type="Proteomes" id="UP000487929"/>
    </source>
</evidence>
<evidence type="ECO:0000313" key="1">
    <source>
        <dbReference type="EMBL" id="NAW35011.1"/>
    </source>
</evidence>
<comment type="caution">
    <text evidence="1">The sequence shown here is derived from an EMBL/GenBank/DDBJ whole genome shotgun (WGS) entry which is preliminary data.</text>
</comment>
<proteinExistence type="predicted"/>
<dbReference type="EMBL" id="WUTT01000001">
    <property type="protein sequence ID" value="NAW35011.1"/>
    <property type="molecule type" value="Genomic_DNA"/>
</dbReference>
<dbReference type="AlphaFoldDB" id="A0A7X4W7L4"/>
<dbReference type="Proteomes" id="UP000487929">
    <property type="component" value="Unassembled WGS sequence"/>
</dbReference>